<sequence length="473" mass="53286">MSFVLQRIKACLSAILWAVASDRLKHWKTQIDAIKLRYRIAMKREADLFNPVRFSEKMQWRKLFEDSPLFTQLSDKIAARDYIAAHGFSSMLIPQLWAGKDPRAIPFDVLPRPYVIKSSHGCGQTIIVTQDEAIDRYQIIAQAKSWLAHCHGTDQLEPGYLDIPPQIIVETLLVCSDGRPPAELKVFVFDGTARFAQYIGMRQNRAQPFAFVDRNWRRNAWQGLYPPLTLPEKPVQFDLALTVAEKLCAKIDHCRVDFYLVDEKLFIGEMTLYTYSGLVLLRPEGTDAEMGSYWNIKWPKTRALIAIMTRRWGRQRGLARTVPEQAVLPAIMPTRTAPDLHLVADDGIVAPHVSSQDELRFLVPDGVLEVRLVSPNFRAAGGDVRRLGVIVRSIAVSDGAGWHEIPLDTPGLFAGFHDVERSEGGCWRWTDGEAHLSPQLWDDLSGPVLLRLTGVFTGLVPSEPQPDNDPSAT</sequence>
<dbReference type="STRING" id="414703.SAMN04488125_14212"/>
<evidence type="ECO:0000313" key="2">
    <source>
        <dbReference type="Proteomes" id="UP000198804"/>
    </source>
</evidence>
<reference evidence="2" key="1">
    <citation type="submission" date="2016-10" db="EMBL/GenBank/DDBJ databases">
        <authorList>
            <person name="Varghese N."/>
            <person name="Submissions S."/>
        </authorList>
    </citation>
    <scope>NUCLEOTIDE SEQUENCE [LARGE SCALE GENOMIC DNA]</scope>
    <source>
        <strain evidence="2">CGMCC 1.6474</strain>
    </source>
</reference>
<dbReference type="AlphaFoldDB" id="A0A1I4MPX0"/>
<dbReference type="RefSeq" id="WP_091952029.1">
    <property type="nucleotide sequence ID" value="NZ_FOSV01000042.1"/>
</dbReference>
<gene>
    <name evidence="1" type="ORF">SAMN04488125_14212</name>
</gene>
<dbReference type="EMBL" id="FOSV01000042">
    <property type="protein sequence ID" value="SFM05324.1"/>
    <property type="molecule type" value="Genomic_DNA"/>
</dbReference>
<dbReference type="InterPro" id="IPR029465">
    <property type="entry name" value="ATPgrasp_TupA"/>
</dbReference>
<dbReference type="Proteomes" id="UP000198804">
    <property type="component" value="Unassembled WGS sequence"/>
</dbReference>
<accession>A0A1I4MPX0</accession>
<keyword evidence="2" id="KW-1185">Reference proteome</keyword>
<evidence type="ECO:0000313" key="1">
    <source>
        <dbReference type="EMBL" id="SFM05324.1"/>
    </source>
</evidence>
<dbReference type="Pfam" id="PF14305">
    <property type="entry name" value="ATPgrasp_TupA"/>
    <property type="match status" value="1"/>
</dbReference>
<name>A0A1I4MPX0_9HYPH</name>
<proteinExistence type="predicted"/>
<organism evidence="1 2">
    <name type="scientific">Methylorubrum salsuginis</name>
    <dbReference type="NCBI Taxonomy" id="414703"/>
    <lineage>
        <taxon>Bacteria</taxon>
        <taxon>Pseudomonadati</taxon>
        <taxon>Pseudomonadota</taxon>
        <taxon>Alphaproteobacteria</taxon>
        <taxon>Hyphomicrobiales</taxon>
        <taxon>Methylobacteriaceae</taxon>
        <taxon>Methylorubrum</taxon>
    </lineage>
</organism>
<dbReference type="OrthoDB" id="9791827at2"/>
<protein>
    <submittedName>
        <fullName evidence="1">TupA-like ATPgrasp</fullName>
    </submittedName>
</protein>